<sequence>MWQEIGSLSKAKTLGRDERGTEAWKLWGTKSEIWLGHIQDWIGLVRSYPSGIHKRRAEKCGSNGKCGKNLGPCPKQKHSEEMSRGKEAWKLWGTKSENWLVTSRTGLDWSEAIRAEFTSAEPRNLAGQFQSEPT</sequence>
<name>A0AAV4B0E9_9GAST</name>
<feature type="compositionally biased region" description="Basic and acidic residues" evidence="1">
    <location>
        <begin position="77"/>
        <end position="86"/>
    </location>
</feature>
<gene>
    <name evidence="2" type="ORF">PoB_003953000</name>
</gene>
<accession>A0AAV4B0E9</accession>
<evidence type="ECO:0000256" key="1">
    <source>
        <dbReference type="SAM" id="MobiDB-lite"/>
    </source>
</evidence>
<reference evidence="2 3" key="1">
    <citation type="journal article" date="2021" name="Elife">
        <title>Chloroplast acquisition without the gene transfer in kleptoplastic sea slugs, Plakobranchus ocellatus.</title>
        <authorList>
            <person name="Maeda T."/>
            <person name="Takahashi S."/>
            <person name="Yoshida T."/>
            <person name="Shimamura S."/>
            <person name="Takaki Y."/>
            <person name="Nagai Y."/>
            <person name="Toyoda A."/>
            <person name="Suzuki Y."/>
            <person name="Arimoto A."/>
            <person name="Ishii H."/>
            <person name="Satoh N."/>
            <person name="Nishiyama T."/>
            <person name="Hasebe M."/>
            <person name="Maruyama T."/>
            <person name="Minagawa J."/>
            <person name="Obokata J."/>
            <person name="Shigenobu S."/>
        </authorList>
    </citation>
    <scope>NUCLEOTIDE SEQUENCE [LARGE SCALE GENOMIC DNA]</scope>
</reference>
<comment type="caution">
    <text evidence="2">The sequence shown here is derived from an EMBL/GenBank/DDBJ whole genome shotgun (WGS) entry which is preliminary data.</text>
</comment>
<dbReference type="Proteomes" id="UP000735302">
    <property type="component" value="Unassembled WGS sequence"/>
</dbReference>
<evidence type="ECO:0000313" key="3">
    <source>
        <dbReference type="Proteomes" id="UP000735302"/>
    </source>
</evidence>
<protein>
    <submittedName>
        <fullName evidence="2">Uncharacterized protein</fullName>
    </submittedName>
</protein>
<organism evidence="2 3">
    <name type="scientific">Plakobranchus ocellatus</name>
    <dbReference type="NCBI Taxonomy" id="259542"/>
    <lineage>
        <taxon>Eukaryota</taxon>
        <taxon>Metazoa</taxon>
        <taxon>Spiralia</taxon>
        <taxon>Lophotrochozoa</taxon>
        <taxon>Mollusca</taxon>
        <taxon>Gastropoda</taxon>
        <taxon>Heterobranchia</taxon>
        <taxon>Euthyneura</taxon>
        <taxon>Panpulmonata</taxon>
        <taxon>Sacoglossa</taxon>
        <taxon>Placobranchoidea</taxon>
        <taxon>Plakobranchidae</taxon>
        <taxon>Plakobranchus</taxon>
    </lineage>
</organism>
<feature type="region of interest" description="Disordered" evidence="1">
    <location>
        <begin position="59"/>
        <end position="86"/>
    </location>
</feature>
<keyword evidence="3" id="KW-1185">Reference proteome</keyword>
<evidence type="ECO:0000313" key="2">
    <source>
        <dbReference type="EMBL" id="GFO13025.1"/>
    </source>
</evidence>
<dbReference type="EMBL" id="BLXT01004479">
    <property type="protein sequence ID" value="GFO13025.1"/>
    <property type="molecule type" value="Genomic_DNA"/>
</dbReference>
<dbReference type="AlphaFoldDB" id="A0AAV4B0E9"/>
<proteinExistence type="predicted"/>